<dbReference type="Proteomes" id="UP000028549">
    <property type="component" value="Unassembled WGS sequence"/>
</dbReference>
<evidence type="ECO:0000256" key="4">
    <source>
        <dbReference type="HAMAP-Rule" id="MF_00724"/>
    </source>
</evidence>
<sequence length="97" mass="10528">MIQAITSLQPLQTASPAAQLQQSQGTGFSEMLKQSINQVNEMQVKSDGMTAALAEGKNVQLQDVMITAEKASVAMLTAIEIRNKAVEAYQEAMRMQI</sequence>
<dbReference type="Pfam" id="PF02049">
    <property type="entry name" value="FliE"/>
    <property type="match status" value="1"/>
</dbReference>
<evidence type="ECO:0000256" key="3">
    <source>
        <dbReference type="ARBA" id="ARBA00023143"/>
    </source>
</evidence>
<proteinExistence type="inferred from homology"/>
<dbReference type="GO" id="GO:0009425">
    <property type="term" value="C:bacterial-type flagellum basal body"/>
    <property type="evidence" value="ECO:0007669"/>
    <property type="project" value="UniProtKB-SubCell"/>
</dbReference>
<evidence type="ECO:0000256" key="1">
    <source>
        <dbReference type="ARBA" id="ARBA00004117"/>
    </source>
</evidence>
<dbReference type="STRING" id="246786.GS18_0204790"/>
<reference evidence="6 7" key="1">
    <citation type="journal article" date="2005" name="Int. J. Syst. Evol. Microbiol.">
        <title>Bacillus cibi sp. nov., isolated from jeotgal, a traditional Korean fermented seafood.</title>
        <authorList>
            <person name="Yoon J.H."/>
            <person name="Lee C.H."/>
            <person name="Oh T.K."/>
        </authorList>
    </citation>
    <scope>NUCLEOTIDE SEQUENCE [LARGE SCALE GENOMIC DNA]</scope>
    <source>
        <strain evidence="6 7">DSM 16189</strain>
    </source>
</reference>
<name>A0A084H3T4_METID</name>
<dbReference type="AlphaFoldDB" id="A0A084H3T4"/>
<evidence type="ECO:0000313" key="7">
    <source>
        <dbReference type="Proteomes" id="UP000028549"/>
    </source>
</evidence>
<dbReference type="GO" id="GO:0071973">
    <property type="term" value="P:bacterial-type flagellum-dependent cell motility"/>
    <property type="evidence" value="ECO:0007669"/>
    <property type="project" value="InterPro"/>
</dbReference>
<dbReference type="InterPro" id="IPR001624">
    <property type="entry name" value="FliE"/>
</dbReference>
<evidence type="ECO:0000256" key="2">
    <source>
        <dbReference type="ARBA" id="ARBA00009272"/>
    </source>
</evidence>
<dbReference type="PANTHER" id="PTHR34653:SF1">
    <property type="entry name" value="FLAGELLAR HOOK-BASAL BODY COMPLEX PROTEIN FLIE"/>
    <property type="match status" value="1"/>
</dbReference>
<protein>
    <recommendedName>
        <fullName evidence="4 5">Flagellar hook-basal body complex protein FliE</fullName>
    </recommendedName>
</protein>
<keyword evidence="3 4" id="KW-0975">Bacterial flagellum</keyword>
<organism evidence="6 7">
    <name type="scientific">Metabacillus indicus</name>
    <name type="common">Bacillus indicus</name>
    <dbReference type="NCBI Taxonomy" id="246786"/>
    <lineage>
        <taxon>Bacteria</taxon>
        <taxon>Bacillati</taxon>
        <taxon>Bacillota</taxon>
        <taxon>Bacilli</taxon>
        <taxon>Bacillales</taxon>
        <taxon>Bacillaceae</taxon>
        <taxon>Metabacillus</taxon>
    </lineage>
</organism>
<dbReference type="OrthoDB" id="9812413at2"/>
<comment type="caution">
    <text evidence="6">The sequence shown here is derived from an EMBL/GenBank/DDBJ whole genome shotgun (WGS) entry which is preliminary data.</text>
</comment>
<dbReference type="PRINTS" id="PR01006">
    <property type="entry name" value="FLGHOOKFLIE"/>
</dbReference>
<gene>
    <name evidence="4" type="primary">fliE</name>
    <name evidence="6" type="ORF">GS18_0204790</name>
</gene>
<dbReference type="PANTHER" id="PTHR34653">
    <property type="match status" value="1"/>
</dbReference>
<keyword evidence="7" id="KW-1185">Reference proteome</keyword>
<dbReference type="GO" id="GO:0003774">
    <property type="term" value="F:cytoskeletal motor activity"/>
    <property type="evidence" value="ECO:0007669"/>
    <property type="project" value="InterPro"/>
</dbReference>
<evidence type="ECO:0000256" key="5">
    <source>
        <dbReference type="NCBIfam" id="TIGR00205"/>
    </source>
</evidence>
<comment type="similarity">
    <text evidence="2 4">Belongs to the FliE family.</text>
</comment>
<dbReference type="GO" id="GO:0005198">
    <property type="term" value="F:structural molecule activity"/>
    <property type="evidence" value="ECO:0007669"/>
    <property type="project" value="UniProtKB-UniRule"/>
</dbReference>
<dbReference type="RefSeq" id="WP_029281339.1">
    <property type="nucleotide sequence ID" value="NZ_CANLZQ010000006.1"/>
</dbReference>
<dbReference type="HAMAP" id="MF_00724">
    <property type="entry name" value="FliE"/>
    <property type="match status" value="1"/>
</dbReference>
<evidence type="ECO:0000313" key="6">
    <source>
        <dbReference type="EMBL" id="KEZ54246.1"/>
    </source>
</evidence>
<comment type="subcellular location">
    <subcellularLocation>
        <location evidence="1 4">Bacterial flagellum basal body</location>
    </subcellularLocation>
</comment>
<accession>A0A084H3T4</accession>
<dbReference type="EMBL" id="JNVC02000001">
    <property type="protein sequence ID" value="KEZ54246.1"/>
    <property type="molecule type" value="Genomic_DNA"/>
</dbReference>
<dbReference type="NCBIfam" id="TIGR00205">
    <property type="entry name" value="fliE"/>
    <property type="match status" value="1"/>
</dbReference>